<dbReference type="EMBL" id="VCQU01000003">
    <property type="protein sequence ID" value="NMN95591.1"/>
    <property type="molecule type" value="Genomic_DNA"/>
</dbReference>
<accession>A0A848KBA5</accession>
<feature type="transmembrane region" description="Helical" evidence="5">
    <location>
        <begin position="248"/>
        <end position="270"/>
    </location>
</feature>
<dbReference type="GO" id="GO:0022857">
    <property type="term" value="F:transmembrane transporter activity"/>
    <property type="evidence" value="ECO:0007669"/>
    <property type="project" value="InterPro"/>
</dbReference>
<dbReference type="PANTHER" id="PTHR42910:SF1">
    <property type="entry name" value="MAJOR FACILITATOR SUPERFAMILY (MFS) PROFILE DOMAIN-CONTAINING PROTEIN"/>
    <property type="match status" value="1"/>
</dbReference>
<reference evidence="7 8" key="1">
    <citation type="submission" date="2019-05" db="EMBL/GenBank/DDBJ databases">
        <authorList>
            <person name="Lee S.D."/>
        </authorList>
    </citation>
    <scope>NUCLEOTIDE SEQUENCE [LARGE SCALE GENOMIC DNA]</scope>
    <source>
        <strain evidence="7 8">YC2-7</strain>
    </source>
</reference>
<comment type="caution">
    <text evidence="7">The sequence shown here is derived from an EMBL/GenBank/DDBJ whole genome shotgun (WGS) entry which is preliminary data.</text>
</comment>
<dbReference type="RefSeq" id="WP_169586603.1">
    <property type="nucleotide sequence ID" value="NZ_VCQU01000003.1"/>
</dbReference>
<feature type="transmembrane region" description="Helical" evidence="5">
    <location>
        <begin position="165"/>
        <end position="187"/>
    </location>
</feature>
<dbReference type="Proteomes" id="UP000535543">
    <property type="component" value="Unassembled WGS sequence"/>
</dbReference>
<evidence type="ECO:0000256" key="1">
    <source>
        <dbReference type="ARBA" id="ARBA00004651"/>
    </source>
</evidence>
<dbReference type="PROSITE" id="PS50850">
    <property type="entry name" value="MFS"/>
    <property type="match status" value="1"/>
</dbReference>
<feature type="transmembrane region" description="Helical" evidence="5">
    <location>
        <begin position="308"/>
        <end position="326"/>
    </location>
</feature>
<keyword evidence="4 5" id="KW-0472">Membrane</keyword>
<evidence type="ECO:0000313" key="8">
    <source>
        <dbReference type="Proteomes" id="UP000535543"/>
    </source>
</evidence>
<dbReference type="InterPro" id="IPR036259">
    <property type="entry name" value="MFS_trans_sf"/>
</dbReference>
<proteinExistence type="predicted"/>
<keyword evidence="8" id="KW-1185">Reference proteome</keyword>
<evidence type="ECO:0000256" key="4">
    <source>
        <dbReference type="ARBA" id="ARBA00023136"/>
    </source>
</evidence>
<feature type="transmembrane region" description="Helical" evidence="5">
    <location>
        <begin position="137"/>
        <end position="159"/>
    </location>
</feature>
<name>A0A848KBA5_9NOCA</name>
<feature type="transmembrane region" description="Helical" evidence="5">
    <location>
        <begin position="221"/>
        <end position="242"/>
    </location>
</feature>
<comment type="subcellular location">
    <subcellularLocation>
        <location evidence="1">Cell membrane</location>
        <topology evidence="1">Multi-pass membrane protein</topology>
    </subcellularLocation>
</comment>
<sequence>MTANSDETVIKRSITIIFAVTAGTSAGCLYYLQPLLDGVADDLKVSTTSASLLVSGTQVGYLCGLALVVPLGDFLERRRMVPGLLAGSMAALLFSAVAPSFGLLLVGVFLTGVTASAAQIVVPWSAALAGPRERGHVVGIVMSGLLLGILSSRILAGALAEFGGWRAILFFAAGLQLLMAIGVYVLAPATGPAATGERYGEVLTSIIRLIRRHRVLRQRMLLGFLSMACFSGVWTAMAFLLAGDRSSGYHYSDFVIGLFGLAGVAGAMGAPRVGKLADRGHLVGVTTAVWGCVLVSWALIAWGGHNVIALIVALLLFDFGIQGVHLSNQTAVYALDPTSRSRLTTAYMVAFFAGGVAGSVTAGFAYESGGWARVCWIGFAASVVGSALWLLFWRRESRSRSSTLNA</sequence>
<keyword evidence="2 5" id="KW-0812">Transmembrane</keyword>
<dbReference type="Gene3D" id="1.20.1250.20">
    <property type="entry name" value="MFS general substrate transporter like domains"/>
    <property type="match status" value="1"/>
</dbReference>
<feature type="transmembrane region" description="Helical" evidence="5">
    <location>
        <begin position="52"/>
        <end position="69"/>
    </location>
</feature>
<dbReference type="SUPFAM" id="SSF103473">
    <property type="entry name" value="MFS general substrate transporter"/>
    <property type="match status" value="1"/>
</dbReference>
<gene>
    <name evidence="7" type="ORF">FGL95_11160</name>
</gene>
<reference evidence="7 8" key="2">
    <citation type="submission" date="2020-06" db="EMBL/GenBank/DDBJ databases">
        <title>Antribacter stalactiti gen. nov., sp. nov., a new member of the family Nacardiaceae isolated from a cave.</title>
        <authorList>
            <person name="Kim I.S."/>
        </authorList>
    </citation>
    <scope>NUCLEOTIDE SEQUENCE [LARGE SCALE GENOMIC DNA]</scope>
    <source>
        <strain evidence="7 8">YC2-7</strain>
    </source>
</reference>
<dbReference type="Pfam" id="PF07690">
    <property type="entry name" value="MFS_1"/>
    <property type="match status" value="1"/>
</dbReference>
<protein>
    <submittedName>
        <fullName evidence="7">MFS transporter</fullName>
    </submittedName>
</protein>
<evidence type="ECO:0000256" key="5">
    <source>
        <dbReference type="SAM" id="Phobius"/>
    </source>
</evidence>
<feature type="transmembrane region" description="Helical" evidence="5">
    <location>
        <begin position="81"/>
        <end position="98"/>
    </location>
</feature>
<evidence type="ECO:0000259" key="6">
    <source>
        <dbReference type="PROSITE" id="PS50850"/>
    </source>
</evidence>
<feature type="domain" description="Major facilitator superfamily (MFS) profile" evidence="6">
    <location>
        <begin position="1"/>
        <end position="398"/>
    </location>
</feature>
<dbReference type="PANTHER" id="PTHR42910">
    <property type="entry name" value="TRANSPORTER SCO4007-RELATED"/>
    <property type="match status" value="1"/>
</dbReference>
<evidence type="ECO:0000313" key="7">
    <source>
        <dbReference type="EMBL" id="NMN95591.1"/>
    </source>
</evidence>
<dbReference type="CDD" id="cd17324">
    <property type="entry name" value="MFS_NepI_like"/>
    <property type="match status" value="1"/>
</dbReference>
<organism evidence="7 8">
    <name type="scientific">Antrihabitans stalactiti</name>
    <dbReference type="NCBI Taxonomy" id="2584121"/>
    <lineage>
        <taxon>Bacteria</taxon>
        <taxon>Bacillati</taxon>
        <taxon>Actinomycetota</taxon>
        <taxon>Actinomycetes</taxon>
        <taxon>Mycobacteriales</taxon>
        <taxon>Nocardiaceae</taxon>
        <taxon>Antrihabitans</taxon>
    </lineage>
</organism>
<feature type="transmembrane region" description="Helical" evidence="5">
    <location>
        <begin position="371"/>
        <end position="392"/>
    </location>
</feature>
<evidence type="ECO:0000256" key="3">
    <source>
        <dbReference type="ARBA" id="ARBA00022989"/>
    </source>
</evidence>
<dbReference type="InterPro" id="IPR011701">
    <property type="entry name" value="MFS"/>
</dbReference>
<keyword evidence="3 5" id="KW-1133">Transmembrane helix</keyword>
<feature type="transmembrane region" description="Helical" evidence="5">
    <location>
        <begin position="282"/>
        <end position="302"/>
    </location>
</feature>
<dbReference type="InterPro" id="IPR020846">
    <property type="entry name" value="MFS_dom"/>
</dbReference>
<feature type="transmembrane region" description="Helical" evidence="5">
    <location>
        <begin position="104"/>
        <end position="125"/>
    </location>
</feature>
<feature type="transmembrane region" description="Helical" evidence="5">
    <location>
        <begin position="12"/>
        <end position="32"/>
    </location>
</feature>
<evidence type="ECO:0000256" key="2">
    <source>
        <dbReference type="ARBA" id="ARBA00022692"/>
    </source>
</evidence>
<feature type="transmembrane region" description="Helical" evidence="5">
    <location>
        <begin position="346"/>
        <end position="365"/>
    </location>
</feature>
<dbReference type="GO" id="GO:0005886">
    <property type="term" value="C:plasma membrane"/>
    <property type="evidence" value="ECO:0007669"/>
    <property type="project" value="UniProtKB-SubCell"/>
</dbReference>
<dbReference type="AlphaFoldDB" id="A0A848KBA5"/>